<keyword evidence="1" id="KW-0732">Signal</keyword>
<dbReference type="Pfam" id="PF10986">
    <property type="entry name" value="ZrgA"/>
    <property type="match status" value="1"/>
</dbReference>
<evidence type="ECO:0000256" key="1">
    <source>
        <dbReference type="SAM" id="SignalP"/>
    </source>
</evidence>
<evidence type="ECO:0000313" key="2">
    <source>
        <dbReference type="EMBL" id="GIZ51946.1"/>
    </source>
</evidence>
<feature type="chain" id="PRO_5047361826" description="DUF2796 domain-containing protein" evidence="1">
    <location>
        <begin position="20"/>
        <end position="162"/>
    </location>
</feature>
<comment type="caution">
    <text evidence="2">The sequence shown here is derived from an EMBL/GenBank/DDBJ whole genome shotgun (WGS) entry which is preliminary data.</text>
</comment>
<dbReference type="RefSeq" id="WP_220808117.1">
    <property type="nucleotide sequence ID" value="NZ_BPMK01000008.1"/>
</dbReference>
<gene>
    <name evidence="2" type="ORF">NCCP691_19600</name>
</gene>
<organism evidence="2 3">
    <name type="scientific">Noviherbaspirillum aridicola</name>
    <dbReference type="NCBI Taxonomy" id="2849687"/>
    <lineage>
        <taxon>Bacteria</taxon>
        <taxon>Pseudomonadati</taxon>
        <taxon>Pseudomonadota</taxon>
        <taxon>Betaproteobacteria</taxon>
        <taxon>Burkholderiales</taxon>
        <taxon>Oxalobacteraceae</taxon>
        <taxon>Noviherbaspirillum</taxon>
    </lineage>
</organism>
<dbReference type="Proteomes" id="UP000887222">
    <property type="component" value="Unassembled WGS sequence"/>
</dbReference>
<protein>
    <recommendedName>
        <fullName evidence="4">DUF2796 domain-containing protein</fullName>
    </recommendedName>
</protein>
<keyword evidence="3" id="KW-1185">Reference proteome</keyword>
<accession>A0ABQ4Q424</accession>
<dbReference type="InterPro" id="IPR021253">
    <property type="entry name" value="ZrgA-like"/>
</dbReference>
<dbReference type="EMBL" id="BPMK01000008">
    <property type="protein sequence ID" value="GIZ51946.1"/>
    <property type="molecule type" value="Genomic_DNA"/>
</dbReference>
<feature type="signal peptide" evidence="1">
    <location>
        <begin position="1"/>
        <end position="19"/>
    </location>
</feature>
<proteinExistence type="predicted"/>
<reference evidence="2 3" key="1">
    <citation type="journal article" date="2022" name="Int. J. Syst. Evol. Microbiol.">
        <title>Noviherbaspirillum aridicola sp. nov., isolated from an arid soil in Pakistan.</title>
        <authorList>
            <person name="Khan I.U."/>
            <person name="Saqib M."/>
            <person name="Amin A."/>
            <person name="Hussain F."/>
            <person name="Li L."/>
            <person name="Liu Y.H."/>
            <person name="Fang B.Z."/>
            <person name="Ahmed I."/>
            <person name="Li W.J."/>
        </authorList>
    </citation>
    <scope>NUCLEOTIDE SEQUENCE [LARGE SCALE GENOMIC DNA]</scope>
    <source>
        <strain evidence="2 3">NCCP-691</strain>
    </source>
</reference>
<evidence type="ECO:0000313" key="3">
    <source>
        <dbReference type="Proteomes" id="UP000887222"/>
    </source>
</evidence>
<sequence>MKKTICAAAMLLAAGGVHAAGGHQHGLATLSVAVEGKALELEFESPLENLVGFERAPRTDKERQALQTLKERFAQPQALFVTPPEAGCRAAPAEVELPQGGGEHADLHAVVRFECATPAALRSLDVRLFDAYPRLKKVKAQLAAPGRQTGVLLTGRKSRLDW</sequence>
<name>A0ABQ4Q424_9BURK</name>
<evidence type="ECO:0008006" key="4">
    <source>
        <dbReference type="Google" id="ProtNLM"/>
    </source>
</evidence>